<sequence length="124" mass="13814">MRIGEVAARAGVSVDALRFYEEKQLIQPLRTANGYRLYTEQTLQLVGYIKLAQQLGFSLAEIGENLPLLWDNEALSKDLLAQLFAEKIAVIDARIQQMNALRGLLAERAAQVCPLLDEADSPRT</sequence>
<organism evidence="3 4">
    <name type="scientific">Pseudomonas endophytica</name>
    <dbReference type="NCBI Taxonomy" id="1563157"/>
    <lineage>
        <taxon>Bacteria</taxon>
        <taxon>Pseudomonadati</taxon>
        <taxon>Pseudomonadota</taxon>
        <taxon>Gammaproteobacteria</taxon>
        <taxon>Pseudomonadales</taxon>
        <taxon>Pseudomonadaceae</taxon>
        <taxon>Pseudomonas</taxon>
    </lineage>
</organism>
<dbReference type="AlphaFoldDB" id="A0A0Q0SZP4"/>
<dbReference type="OrthoDB" id="9808480at2"/>
<keyword evidence="4" id="KW-1185">Reference proteome</keyword>
<dbReference type="PANTHER" id="PTHR30204">
    <property type="entry name" value="REDOX-CYCLING DRUG-SENSING TRANSCRIPTIONAL ACTIVATOR SOXR"/>
    <property type="match status" value="1"/>
</dbReference>
<accession>A0A0Q0SZP4</accession>
<evidence type="ECO:0000256" key="1">
    <source>
        <dbReference type="ARBA" id="ARBA00023125"/>
    </source>
</evidence>
<dbReference type="EMBL" id="LLWH01000191">
    <property type="protein sequence ID" value="KQB52582.1"/>
    <property type="molecule type" value="Genomic_DNA"/>
</dbReference>
<keyword evidence="1" id="KW-0238">DNA-binding</keyword>
<feature type="domain" description="HTH merR-type" evidence="2">
    <location>
        <begin position="1"/>
        <end position="68"/>
    </location>
</feature>
<dbReference type="RefSeq" id="WP_055103929.1">
    <property type="nucleotide sequence ID" value="NZ_LLWH01000191.1"/>
</dbReference>
<proteinExistence type="predicted"/>
<dbReference type="InterPro" id="IPR009061">
    <property type="entry name" value="DNA-bd_dom_put_sf"/>
</dbReference>
<evidence type="ECO:0000259" key="2">
    <source>
        <dbReference type="PROSITE" id="PS50937"/>
    </source>
</evidence>
<dbReference type="PANTHER" id="PTHR30204:SF92">
    <property type="entry name" value="HTH-TYPE TRANSCRIPTIONAL REGULATOR ZNTR"/>
    <property type="match status" value="1"/>
</dbReference>
<dbReference type="Pfam" id="PF13411">
    <property type="entry name" value="MerR_1"/>
    <property type="match status" value="1"/>
</dbReference>
<dbReference type="PRINTS" id="PR00040">
    <property type="entry name" value="HTHMERR"/>
</dbReference>
<dbReference type="STRING" id="1563157.AQS70_13855"/>
<evidence type="ECO:0000313" key="4">
    <source>
        <dbReference type="Proteomes" id="UP000050342"/>
    </source>
</evidence>
<reference evidence="3 4" key="1">
    <citation type="submission" date="2015-10" db="EMBL/GenBank/DDBJ databases">
        <title>Pseudomonas helleri sp. nov. and Pseudomonas weihenstephanensis sp. nov., isolated from raw cows milk.</title>
        <authorList>
            <person name="Von Neubeck M."/>
            <person name="Huptas C."/>
            <person name="Wenning M."/>
            <person name="Scherer S."/>
        </authorList>
    </citation>
    <scope>NUCLEOTIDE SEQUENCE [LARGE SCALE GENOMIC DNA]</scope>
    <source>
        <strain evidence="3 4">BSTT44</strain>
    </source>
</reference>
<evidence type="ECO:0000313" key="3">
    <source>
        <dbReference type="EMBL" id="KQB52582.1"/>
    </source>
</evidence>
<dbReference type="SMART" id="SM00422">
    <property type="entry name" value="HTH_MERR"/>
    <property type="match status" value="1"/>
</dbReference>
<protein>
    <submittedName>
        <fullName evidence="3">MerR family transcriptional regulator</fullName>
    </submittedName>
</protein>
<dbReference type="PROSITE" id="PS00552">
    <property type="entry name" value="HTH_MERR_1"/>
    <property type="match status" value="1"/>
</dbReference>
<dbReference type="InterPro" id="IPR047057">
    <property type="entry name" value="MerR_fam"/>
</dbReference>
<dbReference type="GO" id="GO:0003677">
    <property type="term" value="F:DNA binding"/>
    <property type="evidence" value="ECO:0007669"/>
    <property type="project" value="UniProtKB-KW"/>
</dbReference>
<comment type="caution">
    <text evidence="3">The sequence shown here is derived from an EMBL/GenBank/DDBJ whole genome shotgun (WGS) entry which is preliminary data.</text>
</comment>
<dbReference type="Proteomes" id="UP000050342">
    <property type="component" value="Unassembled WGS sequence"/>
</dbReference>
<dbReference type="GO" id="GO:0003700">
    <property type="term" value="F:DNA-binding transcription factor activity"/>
    <property type="evidence" value="ECO:0007669"/>
    <property type="project" value="InterPro"/>
</dbReference>
<dbReference type="SUPFAM" id="SSF46955">
    <property type="entry name" value="Putative DNA-binding domain"/>
    <property type="match status" value="1"/>
</dbReference>
<name>A0A0Q0SZP4_9PSED</name>
<dbReference type="PROSITE" id="PS50937">
    <property type="entry name" value="HTH_MERR_2"/>
    <property type="match status" value="1"/>
</dbReference>
<dbReference type="Gene3D" id="1.10.1660.10">
    <property type="match status" value="1"/>
</dbReference>
<dbReference type="InterPro" id="IPR000551">
    <property type="entry name" value="MerR-type_HTH_dom"/>
</dbReference>
<gene>
    <name evidence="3" type="ORF">AQS70_13855</name>
</gene>